<evidence type="ECO:0000313" key="3">
    <source>
        <dbReference type="Proteomes" id="UP000539473"/>
    </source>
</evidence>
<dbReference type="EMBL" id="JACHFK010000001">
    <property type="protein sequence ID" value="MBB5375441.1"/>
    <property type="molecule type" value="Genomic_DNA"/>
</dbReference>
<evidence type="ECO:0000313" key="1">
    <source>
        <dbReference type="EMBL" id="GHF29260.1"/>
    </source>
</evidence>
<name>A0A7W8NN79_9DEIO</name>
<reference evidence="1" key="1">
    <citation type="journal article" date="2014" name="Int. J. Syst. Evol. Microbiol.">
        <title>Complete genome of a new Firmicutes species belonging to the dominant human colonic microbiota ('Ruminococcus bicirculans') reveals two chromosomes and a selective capacity to utilize plant glucans.</title>
        <authorList>
            <consortium name="NISC Comparative Sequencing Program"/>
            <person name="Wegmann U."/>
            <person name="Louis P."/>
            <person name="Goesmann A."/>
            <person name="Henrissat B."/>
            <person name="Duncan S.H."/>
            <person name="Flint H.J."/>
        </authorList>
    </citation>
    <scope>NUCLEOTIDE SEQUENCE</scope>
    <source>
        <strain evidence="1">CGMCC 1.18437</strain>
    </source>
</reference>
<dbReference type="EMBL" id="BNAJ01000001">
    <property type="protein sequence ID" value="GHF29260.1"/>
    <property type="molecule type" value="Genomic_DNA"/>
</dbReference>
<dbReference type="Proteomes" id="UP000539473">
    <property type="component" value="Unassembled WGS sequence"/>
</dbReference>
<dbReference type="Proteomes" id="UP000619376">
    <property type="component" value="Unassembled WGS sequence"/>
</dbReference>
<dbReference type="RefSeq" id="WP_184109647.1">
    <property type="nucleotide sequence ID" value="NZ_BNAJ01000001.1"/>
</dbReference>
<organism evidence="2 3">
    <name type="scientific">Deinococcus metalli</name>
    <dbReference type="NCBI Taxonomy" id="1141878"/>
    <lineage>
        <taxon>Bacteria</taxon>
        <taxon>Thermotogati</taxon>
        <taxon>Deinococcota</taxon>
        <taxon>Deinococci</taxon>
        <taxon>Deinococcales</taxon>
        <taxon>Deinococcaceae</taxon>
        <taxon>Deinococcus</taxon>
    </lineage>
</organism>
<reference evidence="4" key="2">
    <citation type="journal article" date="2019" name="Int. J. Syst. Evol. Microbiol.">
        <title>The Global Catalogue of Microorganisms (GCM) 10K type strain sequencing project: providing services to taxonomists for standard genome sequencing and annotation.</title>
        <authorList>
            <consortium name="The Broad Institute Genomics Platform"/>
            <consortium name="The Broad Institute Genome Sequencing Center for Infectious Disease"/>
            <person name="Wu L."/>
            <person name="Ma J."/>
        </authorList>
    </citation>
    <scope>NUCLEOTIDE SEQUENCE [LARGE SCALE GENOMIC DNA]</scope>
    <source>
        <strain evidence="4">CGMCC 1.18437</strain>
    </source>
</reference>
<keyword evidence="4" id="KW-1185">Reference proteome</keyword>
<sequence>MYQPPAAIEAWRYLQSLACTHAVYELRRNGTTTHYVAISQDGQIIATGVDTSEGHANVLALIGALRVVVRPPPPT</sequence>
<reference evidence="2 3" key="3">
    <citation type="submission" date="2020-08" db="EMBL/GenBank/DDBJ databases">
        <title>Genomic Encyclopedia of Type Strains, Phase IV (KMG-IV): sequencing the most valuable type-strain genomes for metagenomic binning, comparative biology and taxonomic classification.</title>
        <authorList>
            <person name="Goeker M."/>
        </authorList>
    </citation>
    <scope>NUCLEOTIDE SEQUENCE [LARGE SCALE GENOMIC DNA]</scope>
    <source>
        <strain evidence="2 3">DSM 27521</strain>
    </source>
</reference>
<evidence type="ECO:0000313" key="2">
    <source>
        <dbReference type="EMBL" id="MBB5375441.1"/>
    </source>
</evidence>
<dbReference type="AlphaFoldDB" id="A0A7W8NN79"/>
<comment type="caution">
    <text evidence="2">The sequence shown here is derived from an EMBL/GenBank/DDBJ whole genome shotgun (WGS) entry which is preliminary data.</text>
</comment>
<gene>
    <name evidence="1" type="ORF">GCM10017781_01540</name>
    <name evidence="2" type="ORF">HNQ07_000885</name>
</gene>
<accession>A0A7W8NN79</accession>
<proteinExistence type="predicted"/>
<evidence type="ECO:0000313" key="4">
    <source>
        <dbReference type="Proteomes" id="UP000619376"/>
    </source>
</evidence>
<protein>
    <submittedName>
        <fullName evidence="2">Uncharacterized protein</fullName>
    </submittedName>
</protein>
<reference evidence="1" key="4">
    <citation type="submission" date="2024-05" db="EMBL/GenBank/DDBJ databases">
        <authorList>
            <person name="Sun Q."/>
            <person name="Zhou Y."/>
        </authorList>
    </citation>
    <scope>NUCLEOTIDE SEQUENCE</scope>
    <source>
        <strain evidence="1">CGMCC 1.18437</strain>
    </source>
</reference>